<dbReference type="Pfam" id="PF07637">
    <property type="entry name" value="PSD5"/>
    <property type="match status" value="1"/>
</dbReference>
<evidence type="ECO:0000259" key="4">
    <source>
        <dbReference type="Pfam" id="PF07626"/>
    </source>
</evidence>
<feature type="domain" description="DUF1588" evidence="5">
    <location>
        <begin position="656"/>
        <end position="755"/>
    </location>
</feature>
<feature type="domain" description="DUF1595" evidence="8">
    <location>
        <begin position="434"/>
        <end position="495"/>
    </location>
</feature>
<dbReference type="Pfam" id="PF07626">
    <property type="entry name" value="PSD3"/>
    <property type="match status" value="1"/>
</dbReference>
<evidence type="ECO:0000259" key="9">
    <source>
        <dbReference type="Pfam" id="PF16841"/>
    </source>
</evidence>
<dbReference type="InterPro" id="IPR031768">
    <property type="entry name" value="CBM60_xylan-bd"/>
</dbReference>
<evidence type="ECO:0000259" key="5">
    <source>
        <dbReference type="Pfam" id="PF07627"/>
    </source>
</evidence>
<feature type="domain" description="DUF1587" evidence="4">
    <location>
        <begin position="202"/>
        <end position="265"/>
    </location>
</feature>
<proteinExistence type="predicted"/>
<dbReference type="InterPro" id="IPR013042">
    <property type="entry name" value="DUF1592"/>
</dbReference>
<dbReference type="Gene3D" id="2.60.60.40">
    <property type="match status" value="1"/>
</dbReference>
<dbReference type="EMBL" id="CP036281">
    <property type="protein sequence ID" value="QDU79389.1"/>
    <property type="molecule type" value="Genomic_DNA"/>
</dbReference>
<dbReference type="AlphaFoldDB" id="A0A518CJI7"/>
<feature type="domain" description="Cytochrome C Planctomycete-type" evidence="7">
    <location>
        <begin position="117"/>
        <end position="164"/>
    </location>
</feature>
<keyword evidence="11" id="KW-1185">Reference proteome</keyword>
<dbReference type="Pfam" id="PF07635">
    <property type="entry name" value="PSCyt1"/>
    <property type="match status" value="1"/>
</dbReference>
<dbReference type="Proteomes" id="UP000317178">
    <property type="component" value="Chromosome"/>
</dbReference>
<keyword evidence="2" id="KW-0472">Membrane</keyword>
<evidence type="ECO:0000256" key="1">
    <source>
        <dbReference type="SAM" id="MobiDB-lite"/>
    </source>
</evidence>
<feature type="transmembrane region" description="Helical" evidence="2">
    <location>
        <begin position="5"/>
        <end position="24"/>
    </location>
</feature>
<accession>A0A518CJI7</accession>
<dbReference type="KEGG" id="plon:Pla110_10970"/>
<organism evidence="10 11">
    <name type="scientific">Polystyrenella longa</name>
    <dbReference type="NCBI Taxonomy" id="2528007"/>
    <lineage>
        <taxon>Bacteria</taxon>
        <taxon>Pseudomonadati</taxon>
        <taxon>Planctomycetota</taxon>
        <taxon>Planctomycetia</taxon>
        <taxon>Planctomycetales</taxon>
        <taxon>Planctomycetaceae</taxon>
        <taxon>Polystyrenella</taxon>
    </lineage>
</organism>
<gene>
    <name evidence="10" type="ORF">Pla110_10970</name>
</gene>
<evidence type="ECO:0008006" key="12">
    <source>
        <dbReference type="Google" id="ProtNLM"/>
    </source>
</evidence>
<dbReference type="InterPro" id="IPR011429">
    <property type="entry name" value="Cyt_c_Planctomycete-type"/>
</dbReference>
<feature type="domain" description="Carbohydrate binding module xylan-binding" evidence="9">
    <location>
        <begin position="319"/>
        <end position="403"/>
    </location>
</feature>
<feature type="domain" description="DUF1585" evidence="3">
    <location>
        <begin position="768"/>
        <end position="841"/>
    </location>
</feature>
<dbReference type="InterPro" id="IPR011478">
    <property type="entry name" value="DUF1585"/>
</dbReference>
<dbReference type="Pfam" id="PF07631">
    <property type="entry name" value="PSD4"/>
    <property type="match status" value="1"/>
</dbReference>
<dbReference type="RefSeq" id="WP_144993957.1">
    <property type="nucleotide sequence ID" value="NZ_CP036281.1"/>
</dbReference>
<dbReference type="InterPro" id="IPR013036">
    <property type="entry name" value="DUF1587"/>
</dbReference>
<protein>
    <recommendedName>
        <fullName evidence="12">Cytochrome c domain-containing protein</fullName>
    </recommendedName>
</protein>
<evidence type="ECO:0000313" key="11">
    <source>
        <dbReference type="Proteomes" id="UP000317178"/>
    </source>
</evidence>
<dbReference type="Pfam" id="PF07624">
    <property type="entry name" value="PSD2"/>
    <property type="match status" value="1"/>
</dbReference>
<keyword evidence="2" id="KW-1133">Transmembrane helix</keyword>
<feature type="region of interest" description="Disordered" evidence="1">
    <location>
        <begin position="690"/>
        <end position="709"/>
    </location>
</feature>
<dbReference type="Pfam" id="PF07627">
    <property type="entry name" value="PSCyt3"/>
    <property type="match status" value="1"/>
</dbReference>
<reference evidence="10 11" key="1">
    <citation type="submission" date="2019-02" db="EMBL/GenBank/DDBJ databases">
        <title>Deep-cultivation of Planctomycetes and their phenomic and genomic characterization uncovers novel biology.</title>
        <authorList>
            <person name="Wiegand S."/>
            <person name="Jogler M."/>
            <person name="Boedeker C."/>
            <person name="Pinto D."/>
            <person name="Vollmers J."/>
            <person name="Rivas-Marin E."/>
            <person name="Kohn T."/>
            <person name="Peeters S.H."/>
            <person name="Heuer A."/>
            <person name="Rast P."/>
            <person name="Oberbeckmann S."/>
            <person name="Bunk B."/>
            <person name="Jeske O."/>
            <person name="Meyerdierks A."/>
            <person name="Storesund J.E."/>
            <person name="Kallscheuer N."/>
            <person name="Luecker S."/>
            <person name="Lage O.M."/>
            <person name="Pohl T."/>
            <person name="Merkel B.J."/>
            <person name="Hornburger P."/>
            <person name="Mueller R.-W."/>
            <person name="Bruemmer F."/>
            <person name="Labrenz M."/>
            <person name="Spormann A.M."/>
            <person name="Op den Camp H."/>
            <person name="Overmann J."/>
            <person name="Amann R."/>
            <person name="Jetten M.S.M."/>
            <person name="Mascher T."/>
            <person name="Medema M.H."/>
            <person name="Devos D.P."/>
            <person name="Kaster A.-K."/>
            <person name="Ovreas L."/>
            <person name="Rohde M."/>
            <person name="Galperin M.Y."/>
            <person name="Jogler C."/>
        </authorList>
    </citation>
    <scope>NUCLEOTIDE SEQUENCE [LARGE SCALE GENOMIC DNA]</scope>
    <source>
        <strain evidence="10 11">Pla110</strain>
    </source>
</reference>
<dbReference type="Pfam" id="PF16841">
    <property type="entry name" value="CBM60"/>
    <property type="match status" value="1"/>
</dbReference>
<evidence type="ECO:0000313" key="10">
    <source>
        <dbReference type="EMBL" id="QDU79389.1"/>
    </source>
</evidence>
<evidence type="ECO:0000259" key="3">
    <source>
        <dbReference type="Pfam" id="PF07624"/>
    </source>
</evidence>
<feature type="domain" description="DUF1592" evidence="6">
    <location>
        <begin position="509"/>
        <end position="636"/>
    </location>
</feature>
<evidence type="ECO:0000259" key="6">
    <source>
        <dbReference type="Pfam" id="PF07631"/>
    </source>
</evidence>
<evidence type="ECO:0000256" key="2">
    <source>
        <dbReference type="SAM" id="Phobius"/>
    </source>
</evidence>
<evidence type="ECO:0000259" key="7">
    <source>
        <dbReference type="Pfam" id="PF07635"/>
    </source>
</evidence>
<dbReference type="InterPro" id="IPR013043">
    <property type="entry name" value="DUF1595"/>
</dbReference>
<evidence type="ECO:0000259" key="8">
    <source>
        <dbReference type="Pfam" id="PF07637"/>
    </source>
</evidence>
<sequence>MITPIVASITGLLIAGFSTLFWMISPGSDSVRNEAASTIAAASTEISEPVLTVPESNEIPVVTAQEELPLELAAVGKDSALTALADRQTEQTEKIPLQPIPDIDFATQVESFTKKFCIDCHGPDLQEGGLELHRYDSIESMRKSRKTWKHLAQLVEISAMPPVDMDPQPTKEEREKFSQLVELALNYVDCEQIADPGRETIQRLNRNEYNNTIRDLIGIEMDLSKNFPTDDVGEGFDNIGDVLSLSPILFEKYLEAAETATDAAIKDELATGAYSLKLSGKDFNGTGAANAVGNGTWNMASRGSVKREIEVYQDDTFQFVINAEADQAGPDLAQLDVSIDGAVVQQVKIQGHKTPADHKFEISLSQGTHQLEVAFVNDYYKPKSDDPKLKGDRNARLHSVSLIGSLPVPYDQLPETHRDIIFCRPDGTTTAEECARRIMARFATKAFRRPAQNEEVQRLVSLVTGSMEAGLSFEQGIELGVQTVLVSPHFLFRVEIDRLPNDPSLARRIDDYELASRLSYFLWSSMPDDELFELAEKNQLHYQTVLESQVRRMLQDKKSDALVENFGGQWLNLRNLDEIFPARKVFKDFKNNLRNDMRKETELFFAHVMREDMPLSTLLDGDFTFLNKRLAEHYGLPVEGMADGKFQKVSLEGQPRRGVLTQASILMLTSNPNRTAPVKRGKWILENILGEEPPPPPPNVPELEETKNKGKKLSLREQLAQHRADPGCASCHYQLDPLGFGLENFNAIGQWRDKDGEHAVDSSGVLPSGEEFNGPLELISILGNRKENFRELMAEKLLTYALGRGLSVYDQCATQEITEHLSKNDDRFSALVMAIINSEPFQKRRGEGEQQ</sequence>
<keyword evidence="2" id="KW-0812">Transmembrane</keyword>
<name>A0A518CJI7_9PLAN</name>
<dbReference type="InterPro" id="IPR013039">
    <property type="entry name" value="DUF1588"/>
</dbReference>
<dbReference type="OrthoDB" id="175242at2"/>